<reference evidence="2" key="1">
    <citation type="submission" date="2018-09" db="EMBL/GenBank/DDBJ databases">
        <title>whole genome sequence of T. equiperdum IVM-t1 strain.</title>
        <authorList>
            <person name="Suganuma K."/>
        </authorList>
    </citation>
    <scope>NUCLEOTIDE SEQUENCE [LARGE SCALE GENOMIC DNA]</scope>
    <source>
        <strain evidence="2">IVM-t1</strain>
    </source>
</reference>
<organism evidence="2">
    <name type="scientific">Trypanosoma brucei equiperdum</name>
    <dbReference type="NCBI Taxonomy" id="630700"/>
    <lineage>
        <taxon>Eukaryota</taxon>
        <taxon>Discoba</taxon>
        <taxon>Euglenozoa</taxon>
        <taxon>Kinetoplastea</taxon>
        <taxon>Metakinetoplastina</taxon>
        <taxon>Trypanosomatida</taxon>
        <taxon>Trypanosomatidae</taxon>
        <taxon>Trypanosoma</taxon>
    </lineage>
</organism>
<feature type="compositionally biased region" description="Polar residues" evidence="1">
    <location>
        <begin position="69"/>
        <end position="79"/>
    </location>
</feature>
<dbReference type="Proteomes" id="UP000266743">
    <property type="component" value="Chromosome 9"/>
</dbReference>
<dbReference type="AlphaFoldDB" id="A0A3L6L251"/>
<name>A0A3L6L251_9TRYP</name>
<proteinExistence type="predicted"/>
<sequence>MLSGVYGPQAEGARQMLATLGYDNPSSEDIALTLQQMGEARAFRTQHVATQRGTPDQTGVSPPRGAYDTTMSPRNSGQSPVGRGGVLKGTTATPDDVRHVRAKPPPVDFRDCFDYRMHERAPGRVSVGGILKRGGGERSNRRYVDPVDGPIAGTVGKDPWGRFRFVSTGDRITPEDRIEQHLRQHEKGLTAPLGGRRTSETREYPARKGRRNNVSRGQDEEDEYSDYVDDYYDDEGFGGNLEMFYGGRPPTAVTPSMTLRLGNKFALDQRSANTMYNFTGDSRYKYRSGPGAPLSTVLGPNGSTLRNRADPVRRGQEMRELWKKDSFLAQHGRKEDRWRVRQTMLSRSLQ</sequence>
<feature type="compositionally biased region" description="Polar residues" evidence="1">
    <location>
        <begin position="47"/>
        <end position="60"/>
    </location>
</feature>
<gene>
    <name evidence="2" type="ORF">DPX39_090020900</name>
</gene>
<evidence type="ECO:0000313" key="2">
    <source>
        <dbReference type="EMBL" id="RHW70704.1"/>
    </source>
</evidence>
<evidence type="ECO:0000256" key="1">
    <source>
        <dbReference type="SAM" id="MobiDB-lite"/>
    </source>
</evidence>
<feature type="region of interest" description="Disordered" evidence="1">
    <location>
        <begin position="45"/>
        <end position="103"/>
    </location>
</feature>
<protein>
    <submittedName>
        <fullName evidence="2">Uncharacterized protein</fullName>
    </submittedName>
</protein>
<feature type="region of interest" description="Disordered" evidence="1">
    <location>
        <begin position="182"/>
        <end position="225"/>
    </location>
</feature>
<accession>A0A3L6L251</accession>
<feature type="compositionally biased region" description="Basic and acidic residues" evidence="1">
    <location>
        <begin position="197"/>
        <end position="206"/>
    </location>
</feature>
<comment type="caution">
    <text evidence="2">The sequence shown here is derived from an EMBL/GenBank/DDBJ whole genome shotgun (WGS) entry which is preliminary data.</text>
</comment>
<dbReference type="EMBL" id="QSBY01000009">
    <property type="protein sequence ID" value="RHW70704.1"/>
    <property type="molecule type" value="Genomic_DNA"/>
</dbReference>